<dbReference type="SUPFAM" id="SSF53041">
    <property type="entry name" value="Resolvase-like"/>
    <property type="match status" value="1"/>
</dbReference>
<organism evidence="1 2">
    <name type="scientific">Alicyclobacillus acidoterrestris (strain ATCC 49025 / DSM 3922 / CIP 106132 / NCIMB 13137 / GD3B)</name>
    <dbReference type="NCBI Taxonomy" id="1356854"/>
    <lineage>
        <taxon>Bacteria</taxon>
        <taxon>Bacillati</taxon>
        <taxon>Bacillota</taxon>
        <taxon>Bacilli</taxon>
        <taxon>Bacillales</taxon>
        <taxon>Alicyclobacillaceae</taxon>
        <taxon>Alicyclobacillus</taxon>
    </lineage>
</organism>
<dbReference type="PROSITE" id="PS51736">
    <property type="entry name" value="RECOMBINASES_3"/>
    <property type="match status" value="1"/>
</dbReference>
<dbReference type="EMBL" id="CP080467">
    <property type="protein sequence ID" value="UNO48373.1"/>
    <property type="molecule type" value="Genomic_DNA"/>
</dbReference>
<evidence type="ECO:0000313" key="1">
    <source>
        <dbReference type="EMBL" id="UNO48373.1"/>
    </source>
</evidence>
<sequence length="513" mass="58689">MTICAIYARVSDESQLRGDSLQHQIAYCREHARRRSLEEGAPWTTPEDFVYVDEGITGTSMVRRPAVQRLLMDARRHQFDVVLFKGISRFARDTVDALVMLRALMASGVRVLSMEENFDSARDSAEFIFTIHSALAQAESEKTAIRVRVGAAQKARLGQWNGQPPDGYILDVHSKHLVVDETVALTIRDIFAMYLEGYGVRKIAEALNQAGRYTKRGCLWTQRHVSRVLRNPVYQGDVVYGRREKRLVVPDASNPLSRRKRAVYVADSDQLTVCQDAHPGIVPREVFLQVQARLQRQRVSSGPTGNQQWLTKGLLRCTCGSRMTITYNRAGTAYYRCARRRERGASACQSGHIRALALEQAVLSQVRKDLLELIPFERLTCQKLPEHDTQRELRNLHAALERQFAKSQKLFDEYTDGILEREQYERLNQEIQRRIRALEQAKEKLHAVLQKDNQVVDAGELARQTLVNHLSKQTPNPHLTKEILALFVDRVQVCKGVGQHREIAIHYRFHCPF</sequence>
<accession>T0D5U1</accession>
<dbReference type="Gene3D" id="3.90.1750.20">
    <property type="entry name" value="Putative Large Serine Recombinase, Chain B, Domain 2"/>
    <property type="match status" value="1"/>
</dbReference>
<name>T0D5U1_ALIAG</name>
<dbReference type="eggNOG" id="COG1961">
    <property type="taxonomic scope" value="Bacteria"/>
</dbReference>
<dbReference type="Proteomes" id="UP000829401">
    <property type="component" value="Chromosome"/>
</dbReference>
<protein>
    <submittedName>
        <fullName evidence="1">Recombinase family protein</fullName>
    </submittedName>
</protein>
<dbReference type="AlphaFoldDB" id="T0D5U1"/>
<accession>A0A9E6ZGR1</accession>
<dbReference type="PROSITE" id="PS51737">
    <property type="entry name" value="RECOMBINASE_DNA_BIND"/>
    <property type="match status" value="1"/>
</dbReference>
<dbReference type="PANTHER" id="PTHR30461:SF23">
    <property type="entry name" value="DNA RECOMBINASE-RELATED"/>
    <property type="match status" value="1"/>
</dbReference>
<proteinExistence type="predicted"/>
<dbReference type="Gene3D" id="3.40.50.1390">
    <property type="entry name" value="Resolvase, N-terminal catalytic domain"/>
    <property type="match status" value="1"/>
</dbReference>
<dbReference type="Pfam" id="PF07508">
    <property type="entry name" value="Recombinase"/>
    <property type="match status" value="1"/>
</dbReference>
<dbReference type="InterPro" id="IPR038109">
    <property type="entry name" value="DNA_bind_recomb_sf"/>
</dbReference>
<dbReference type="InterPro" id="IPR006119">
    <property type="entry name" value="Resolv_N"/>
</dbReference>
<gene>
    <name evidence="1" type="ORF">K1I37_17135</name>
</gene>
<dbReference type="Pfam" id="PF13408">
    <property type="entry name" value="Zn_ribbon_recom"/>
    <property type="match status" value="1"/>
</dbReference>
<dbReference type="InterPro" id="IPR025827">
    <property type="entry name" value="Zn_ribbon_recom_dom"/>
</dbReference>
<dbReference type="InterPro" id="IPR036162">
    <property type="entry name" value="Resolvase-like_N_sf"/>
</dbReference>
<evidence type="ECO:0000313" key="2">
    <source>
        <dbReference type="Proteomes" id="UP000829401"/>
    </source>
</evidence>
<dbReference type="InterPro" id="IPR050639">
    <property type="entry name" value="SSR_resolvase"/>
</dbReference>
<dbReference type="GO" id="GO:0003677">
    <property type="term" value="F:DNA binding"/>
    <property type="evidence" value="ECO:0007669"/>
    <property type="project" value="InterPro"/>
</dbReference>
<dbReference type="CDD" id="cd00338">
    <property type="entry name" value="Ser_Recombinase"/>
    <property type="match status" value="1"/>
</dbReference>
<dbReference type="Pfam" id="PF00239">
    <property type="entry name" value="Resolvase"/>
    <property type="match status" value="1"/>
</dbReference>
<dbReference type="SMART" id="SM00857">
    <property type="entry name" value="Resolvase"/>
    <property type="match status" value="1"/>
</dbReference>
<dbReference type="PANTHER" id="PTHR30461">
    <property type="entry name" value="DNA-INVERTASE FROM LAMBDOID PROPHAGE"/>
    <property type="match status" value="1"/>
</dbReference>
<dbReference type="OrthoDB" id="9811097at2"/>
<reference evidence="2" key="1">
    <citation type="journal article" date="2022" name="G3 (Bethesda)">
        <title>Unveiling the complete genome sequence of Alicyclobacillus acidoterrestris DSM 3922T, a taint-producing strain.</title>
        <authorList>
            <person name="Leonardo I.C."/>
            <person name="Barreto Crespo M.T."/>
            <person name="Gaspar F.B."/>
        </authorList>
    </citation>
    <scope>NUCLEOTIDE SEQUENCE [LARGE SCALE GENOMIC DNA]</scope>
    <source>
        <strain evidence="2">DSM 3922</strain>
    </source>
</reference>
<dbReference type="KEGG" id="aaco:K1I37_17135"/>
<dbReference type="STRING" id="1356854.N007_09765"/>
<dbReference type="GO" id="GO:0000150">
    <property type="term" value="F:DNA strand exchange activity"/>
    <property type="evidence" value="ECO:0007669"/>
    <property type="project" value="InterPro"/>
</dbReference>
<keyword evidence="2" id="KW-1185">Reference proteome</keyword>
<dbReference type="RefSeq" id="WP_021297009.1">
    <property type="nucleotide sequence ID" value="NZ_AURB01000141.1"/>
</dbReference>
<dbReference type="InterPro" id="IPR011109">
    <property type="entry name" value="DNA_bind_recombinase_dom"/>
</dbReference>